<reference evidence="2" key="1">
    <citation type="submission" date="2020-02" db="EMBL/GenBank/DDBJ databases">
        <authorList>
            <person name="Meier V. D."/>
        </authorList>
    </citation>
    <scope>NUCLEOTIDE SEQUENCE</scope>
    <source>
        <strain evidence="2">AVDCRST_MAG19</strain>
    </source>
</reference>
<sequence>WRVSKTRGISSPSPRVANAVTRSSPLPSDPPAGRSSGRSPAAPRISSSAGAIASCSPGRPFPEPPVYRPASADRPPTVVNRMPPRRNRMG</sequence>
<gene>
    <name evidence="2" type="ORF">AVDCRST_MAG19-2114</name>
</gene>
<feature type="compositionally biased region" description="Low complexity" evidence="1">
    <location>
        <begin position="31"/>
        <end position="58"/>
    </location>
</feature>
<proteinExistence type="predicted"/>
<feature type="region of interest" description="Disordered" evidence="1">
    <location>
        <begin position="1"/>
        <end position="90"/>
    </location>
</feature>
<feature type="non-terminal residue" evidence="2">
    <location>
        <position position="1"/>
    </location>
</feature>
<name>A0A6J4V1Z4_9BACT</name>
<organism evidence="2">
    <name type="scientific">uncultured Thermomicrobiales bacterium</name>
    <dbReference type="NCBI Taxonomy" id="1645740"/>
    <lineage>
        <taxon>Bacteria</taxon>
        <taxon>Pseudomonadati</taxon>
        <taxon>Thermomicrobiota</taxon>
        <taxon>Thermomicrobia</taxon>
        <taxon>Thermomicrobiales</taxon>
        <taxon>environmental samples</taxon>
    </lineage>
</organism>
<dbReference type="EMBL" id="CADCWL010000095">
    <property type="protein sequence ID" value="CAA9564467.1"/>
    <property type="molecule type" value="Genomic_DNA"/>
</dbReference>
<dbReference type="AlphaFoldDB" id="A0A6J4V1Z4"/>
<evidence type="ECO:0000256" key="1">
    <source>
        <dbReference type="SAM" id="MobiDB-lite"/>
    </source>
</evidence>
<accession>A0A6J4V1Z4</accession>
<evidence type="ECO:0000313" key="2">
    <source>
        <dbReference type="EMBL" id="CAA9564467.1"/>
    </source>
</evidence>
<feature type="non-terminal residue" evidence="2">
    <location>
        <position position="90"/>
    </location>
</feature>
<protein>
    <submittedName>
        <fullName evidence="2">Uncharacterized protein</fullName>
    </submittedName>
</protein>